<dbReference type="OrthoDB" id="5343663at2"/>
<dbReference type="GO" id="GO:0018662">
    <property type="term" value="F:phenol 2-monooxygenase activity"/>
    <property type="evidence" value="ECO:0007669"/>
    <property type="project" value="InterPro"/>
</dbReference>
<dbReference type="Proteomes" id="UP000306236">
    <property type="component" value="Unassembled WGS sequence"/>
</dbReference>
<dbReference type="RefSeq" id="WP_136404970.1">
    <property type="nucleotide sequence ID" value="NZ_SSWX01000002.1"/>
</dbReference>
<reference evidence="1 2" key="1">
    <citation type="submission" date="2019-04" db="EMBL/GenBank/DDBJ databases">
        <title>Lampropedia sp YIM MLB12 draf genome.</title>
        <authorList>
            <person name="Wang Y.-X."/>
        </authorList>
    </citation>
    <scope>NUCLEOTIDE SEQUENCE [LARGE SCALE GENOMIC DNA]</scope>
    <source>
        <strain evidence="1 2">YIM MLB12</strain>
    </source>
</reference>
<evidence type="ECO:0000313" key="2">
    <source>
        <dbReference type="Proteomes" id="UP000306236"/>
    </source>
</evidence>
<dbReference type="EMBL" id="SSWX01000002">
    <property type="protein sequence ID" value="THJ36064.1"/>
    <property type="molecule type" value="Genomic_DNA"/>
</dbReference>
<dbReference type="Pfam" id="PF04663">
    <property type="entry name" value="Phenol_monoox"/>
    <property type="match status" value="1"/>
</dbReference>
<name>A0A4S5BT54_9BURK</name>
<keyword evidence="2" id="KW-1185">Reference proteome</keyword>
<comment type="caution">
    <text evidence="1">The sequence shown here is derived from an EMBL/GenBank/DDBJ whole genome shotgun (WGS) entry which is preliminary data.</text>
</comment>
<organism evidence="1 2">
    <name type="scientific">Lampropedia aestuarii</name>
    <dbReference type="NCBI Taxonomy" id="2562762"/>
    <lineage>
        <taxon>Bacteria</taxon>
        <taxon>Pseudomonadati</taxon>
        <taxon>Pseudomonadota</taxon>
        <taxon>Betaproteobacteria</taxon>
        <taxon>Burkholderiales</taxon>
        <taxon>Comamonadaceae</taxon>
        <taxon>Lampropedia</taxon>
    </lineage>
</organism>
<sequence length="118" mass="13198">MTLPTLGPYEFPAKDVQANFPAPLLYICWDAHTMFCSPVCIPLPPETPFTVLRDQILPRVYGQHPDFEKIDWSQVQWFKSSQSWQPEPTATLAGNGLGHKDLIRFRTPGLNGINGSGS</sequence>
<dbReference type="Gene3D" id="3.10.20.560">
    <property type="entry name" value="Phenol hydroxylase"/>
    <property type="match status" value="1"/>
</dbReference>
<dbReference type="InterPro" id="IPR043010">
    <property type="entry name" value="Phenol_hydroxylase_sf"/>
</dbReference>
<dbReference type="InterPro" id="IPR006756">
    <property type="entry name" value="Phenol_hydroxylase"/>
</dbReference>
<proteinExistence type="predicted"/>
<dbReference type="AlphaFoldDB" id="A0A4S5BT54"/>
<protein>
    <submittedName>
        <fullName evidence="1">Phenol hydroxylase</fullName>
    </submittedName>
</protein>
<gene>
    <name evidence="1" type="ORF">E8K88_01985</name>
</gene>
<accession>A0A4S5BT54</accession>
<evidence type="ECO:0000313" key="1">
    <source>
        <dbReference type="EMBL" id="THJ36064.1"/>
    </source>
</evidence>